<dbReference type="CDD" id="cd17724">
    <property type="entry name" value="BRCT_p53bp1_rpt2"/>
    <property type="match status" value="1"/>
</dbReference>
<accession>A0A5N5QU07</accession>
<feature type="compositionally biased region" description="Basic and acidic residues" evidence="4">
    <location>
        <begin position="131"/>
        <end position="140"/>
    </location>
</feature>
<organism evidence="6 7">
    <name type="scientific">Ceratobasidium theobromae</name>
    <dbReference type="NCBI Taxonomy" id="1582974"/>
    <lineage>
        <taxon>Eukaryota</taxon>
        <taxon>Fungi</taxon>
        <taxon>Dikarya</taxon>
        <taxon>Basidiomycota</taxon>
        <taxon>Agaricomycotina</taxon>
        <taxon>Agaricomycetes</taxon>
        <taxon>Cantharellales</taxon>
        <taxon>Ceratobasidiaceae</taxon>
        <taxon>Ceratobasidium</taxon>
    </lineage>
</organism>
<feature type="compositionally biased region" description="Low complexity" evidence="4">
    <location>
        <begin position="279"/>
        <end position="290"/>
    </location>
</feature>
<dbReference type="GO" id="GO:0042393">
    <property type="term" value="F:histone binding"/>
    <property type="evidence" value="ECO:0007669"/>
    <property type="project" value="TreeGrafter"/>
</dbReference>
<feature type="compositionally biased region" description="Basic and acidic residues" evidence="4">
    <location>
        <begin position="88"/>
        <end position="98"/>
    </location>
</feature>
<dbReference type="Pfam" id="PF18115">
    <property type="entry name" value="Tudor_3"/>
    <property type="match status" value="1"/>
</dbReference>
<feature type="compositionally biased region" description="Polar residues" evidence="4">
    <location>
        <begin position="195"/>
        <end position="217"/>
    </location>
</feature>
<evidence type="ECO:0000259" key="5">
    <source>
        <dbReference type="Pfam" id="PF18115"/>
    </source>
</evidence>
<feature type="domain" description="DNA repair protein Crb2 Tudor" evidence="5">
    <location>
        <begin position="762"/>
        <end position="806"/>
    </location>
</feature>
<comment type="subcellular location">
    <subcellularLocation>
        <location evidence="1">Nucleus</location>
    </subcellularLocation>
</comment>
<dbReference type="InterPro" id="IPR041297">
    <property type="entry name" value="Crb2_Tudor"/>
</dbReference>
<feature type="compositionally biased region" description="Pro residues" evidence="4">
    <location>
        <begin position="69"/>
        <end position="81"/>
    </location>
</feature>
<feature type="region of interest" description="Disordered" evidence="4">
    <location>
        <begin position="55"/>
        <end position="742"/>
    </location>
</feature>
<dbReference type="InterPro" id="IPR036420">
    <property type="entry name" value="BRCT_dom_sf"/>
</dbReference>
<dbReference type="SUPFAM" id="SSF63748">
    <property type="entry name" value="Tudor/PWWP/MBT"/>
    <property type="match status" value="1"/>
</dbReference>
<dbReference type="GO" id="GO:0000077">
    <property type="term" value="P:DNA damage checkpoint signaling"/>
    <property type="evidence" value="ECO:0007669"/>
    <property type="project" value="TreeGrafter"/>
</dbReference>
<dbReference type="CDD" id="cd17745">
    <property type="entry name" value="BRCT_p53bp1_rpt1"/>
    <property type="match status" value="1"/>
</dbReference>
<keyword evidence="3" id="KW-0539">Nucleus</keyword>
<keyword evidence="2" id="KW-0227">DNA damage</keyword>
<evidence type="ECO:0000256" key="1">
    <source>
        <dbReference type="ARBA" id="ARBA00004123"/>
    </source>
</evidence>
<dbReference type="GO" id="GO:0005634">
    <property type="term" value="C:nucleus"/>
    <property type="evidence" value="ECO:0007669"/>
    <property type="project" value="UniProtKB-SubCell"/>
</dbReference>
<comment type="caution">
    <text evidence="6">The sequence shown here is derived from an EMBL/GenBank/DDBJ whole genome shotgun (WGS) entry which is preliminary data.</text>
</comment>
<feature type="compositionally biased region" description="Basic residues" evidence="4">
    <location>
        <begin position="684"/>
        <end position="696"/>
    </location>
</feature>
<keyword evidence="7" id="KW-1185">Reference proteome</keyword>
<dbReference type="EMBL" id="SSOP01000011">
    <property type="protein sequence ID" value="KAB5595242.1"/>
    <property type="molecule type" value="Genomic_DNA"/>
</dbReference>
<gene>
    <name evidence="6" type="ORF">CTheo_1320</name>
</gene>
<dbReference type="PANTHER" id="PTHR15321:SF3">
    <property type="entry name" value="TP53-BINDING PROTEIN 1"/>
    <property type="match status" value="1"/>
</dbReference>
<feature type="compositionally biased region" description="Polar residues" evidence="4">
    <location>
        <begin position="296"/>
        <end position="310"/>
    </location>
</feature>
<dbReference type="SUPFAM" id="SSF52113">
    <property type="entry name" value="BRCT domain"/>
    <property type="match status" value="2"/>
</dbReference>
<dbReference type="PANTHER" id="PTHR15321">
    <property type="entry name" value="TUMOR SUPPRESSOR P53-BINDING PROTEIN 1"/>
    <property type="match status" value="1"/>
</dbReference>
<feature type="compositionally biased region" description="Low complexity" evidence="4">
    <location>
        <begin position="155"/>
        <end position="170"/>
    </location>
</feature>
<name>A0A5N5QU07_9AGAM</name>
<feature type="compositionally biased region" description="Basic and acidic residues" evidence="4">
    <location>
        <begin position="643"/>
        <end position="659"/>
    </location>
</feature>
<feature type="compositionally biased region" description="Basic and acidic residues" evidence="4">
    <location>
        <begin position="517"/>
        <end position="528"/>
    </location>
</feature>
<proteinExistence type="predicted"/>
<dbReference type="Gene3D" id="3.40.50.10190">
    <property type="entry name" value="BRCT domain"/>
    <property type="match status" value="1"/>
</dbReference>
<evidence type="ECO:0000256" key="3">
    <source>
        <dbReference type="ARBA" id="ARBA00023242"/>
    </source>
</evidence>
<dbReference type="Proteomes" id="UP000383932">
    <property type="component" value="Unassembled WGS sequence"/>
</dbReference>
<dbReference type="Gene3D" id="2.30.30.140">
    <property type="match status" value="1"/>
</dbReference>
<evidence type="ECO:0000256" key="2">
    <source>
        <dbReference type="ARBA" id="ARBA00022763"/>
    </source>
</evidence>
<protein>
    <recommendedName>
        <fullName evidence="5">DNA repair protein Crb2 Tudor domain-containing protein</fullName>
    </recommendedName>
</protein>
<dbReference type="InterPro" id="IPR047250">
    <property type="entry name" value="BRCT_p53bp1-like_rpt2"/>
</dbReference>
<dbReference type="InterPro" id="IPR047249">
    <property type="entry name" value="BRCT_p53bp1-like_rpt1"/>
</dbReference>
<dbReference type="CDD" id="cd20395">
    <property type="entry name" value="Tudor_SpCrb2-like_rpt1"/>
    <property type="match status" value="1"/>
</dbReference>
<feature type="compositionally biased region" description="Polar residues" evidence="4">
    <location>
        <begin position="103"/>
        <end position="116"/>
    </location>
</feature>
<sequence length="1660" mass="181745">MAATAGVVPGTDFSTEGSQLLADLSNVSEEESQRIATQTRAAVYWAGNKGVSSQQAKELYQISHSPKPYQDPPPPPSPPLSSPAEGASESRVKFRVDVVDPSPESSRSAACRTRNTAPRPLPALQLQIEPHGSDHTRDMAAPDYWFRAARQGQDASSTPPRSQSQSQSQNPPNPQPTPRSPPASPPRVTAPGLVQQFSQLSTSETSQERGTVLVPNSQEEDNHPETTRIVDYSSERSSQSDTSSPDLGQSQSQLQSQPGDAQSDHMLPQRSPSPDLGAPQQPDSPTSSPSLGDRLSSPSLGGSPQRTFGSMNRGGGSSPGPLSSGVPTRDHATGSQPIGMDIEPDEAAAGGSIDSGGTAPTQIATPLLEYASATPFHSDASHEETPPGPVEQDTSGENGDGEGTQPTQIVSPEVDMQDAVQEQAGPSVLSPITPYRVGEPSRFQRGSTLPSPTDPHLSPTRALTTPIGLPNSNPYKLDRSTKSAFSPPKRARPDAQLPIPQLDVGLVPSPFSPTRWDAARAEEEERAARLSGRQASVSNSMPLPRTPSPRRRPATATGVGMRDVLSSSTPFVSGRGADVSRETPRLVRSPLSPRKAAMNDPEDEDGYTTEPGNVDDSPSKQGPGVVRRESSLPLEMGRQARLQAREEVREEAATDHPQSETENESEEEATPQRRPGRGGVSTARRGRGVGRGRGGGRGRSAATTPKTPHENRSGPPSPAKTSTGKKRPRTAGLRETSPAPAKKAKVQLASTAHATPFTLSGTRVLAWWTGGDYYFGTITGCESSSRYKIRFDDETETNVLASKVRQASLRVGDHVQVALRDKQTSYKADAVVTGIAHWETKHKVRVAMGSGGKGSRMEADSRDISVPTREVGKYWGDRTLNEDTPVSSSASTKRKAAIAIDTGVSSRGGTRLAGYAFVITVKAEDIGVQDTQLEEWKAKLRARIDGHGGIVVDEWEDLFTVRGKGEYGGWYSEVTAVQYVGGSRWPNLRKVFLLSGKMGTTPKYMMALALGVPCLSYKWVEEYLQDGTSQWIDALLPRGWSEFYQSDVSQVVDPQLQTEPDMIKTLMNSKVIRRPFQEKTVLCVFRRAKKVQPDRMDKGRFFSRVACVMGAATVHFVPDNDIASQSLPRPANEYDFVVCESPATLEYMQDRMGATCRTTEWVKQCIIMGRAISVIEAIEPFVTSAPPRTLRRFKKYFVRCFFILFLVIMFVSWIRGRSKPSQPIIRTRPSSRKPPLVDRAQMERLGMYDEPEPLDVEWMGTKAFQLQRTISGQTKTLFVTRLSDPSLSKHGSHISNALADWKFCGFKNRPCQILLPASIGEQESKAQLHLQQIALLARSLDLTLVLPNMHKSRFGACSRNKFEDYYEIESLKQLGIRVVTFAAFQDWAAIRRIKPKTKVIEVVMGKGQPSGSWLLGLGTPSNGPSWMRCLTKNTPRLDFGKHKIRLVQNSTRRSDFVRLGERLIKTLESVQSLDQPQVYALDWSLRHPVYEVKTFRYLSYAKRITDYADSLLDIAGPTIVVQWRMESVAPENLVDCSIQLVELLQSTLAQEEHSDVKTVYFATDYPLEGADTRRSGTFRDIGEQHHSAIASFRNAFQPQGALELYNLTSYAKLARLVSYDEGMEGDSGFIGIMDKVVAQKAELFMSGSSGECGRNRCGPH</sequence>
<dbReference type="OrthoDB" id="129353at2759"/>
<dbReference type="GO" id="GO:0045944">
    <property type="term" value="P:positive regulation of transcription by RNA polymerase II"/>
    <property type="evidence" value="ECO:0007669"/>
    <property type="project" value="TreeGrafter"/>
</dbReference>
<evidence type="ECO:0000313" key="6">
    <source>
        <dbReference type="EMBL" id="KAB5595242.1"/>
    </source>
</evidence>
<evidence type="ECO:0000256" key="4">
    <source>
        <dbReference type="SAM" id="MobiDB-lite"/>
    </source>
</evidence>
<evidence type="ECO:0000313" key="7">
    <source>
        <dbReference type="Proteomes" id="UP000383932"/>
    </source>
</evidence>
<dbReference type="InterPro" id="IPR047252">
    <property type="entry name" value="TP53BP1-like"/>
</dbReference>
<reference evidence="6 7" key="1">
    <citation type="journal article" date="2019" name="Fungal Biol. Biotechnol.">
        <title>Draft genome sequence of fastidious pathogen Ceratobasidium theobromae, which causes vascular-streak dieback in Theobroma cacao.</title>
        <authorList>
            <person name="Ali S.S."/>
            <person name="Asman A."/>
            <person name="Shao J."/>
            <person name="Firmansyah A.P."/>
            <person name="Susilo A.W."/>
            <person name="Rosmana A."/>
            <person name="McMahon P."/>
            <person name="Junaid M."/>
            <person name="Guest D."/>
            <person name="Kheng T.Y."/>
            <person name="Meinhardt L.W."/>
            <person name="Bailey B.A."/>
        </authorList>
    </citation>
    <scope>NUCLEOTIDE SEQUENCE [LARGE SCALE GENOMIC DNA]</scope>
    <source>
        <strain evidence="6 7">CT2</strain>
    </source>
</reference>
<feature type="compositionally biased region" description="Low complexity" evidence="4">
    <location>
        <begin position="235"/>
        <end position="260"/>
    </location>
</feature>
<feature type="compositionally biased region" description="Pro residues" evidence="4">
    <location>
        <begin position="171"/>
        <end position="185"/>
    </location>
</feature>